<keyword evidence="3 9" id="KW-0808">Transferase</keyword>
<dbReference type="RefSeq" id="WP_252851051.1">
    <property type="nucleotide sequence ID" value="NZ_JAMXLR010000015.1"/>
</dbReference>
<feature type="domain" description="KaiC" evidence="8">
    <location>
        <begin position="30"/>
        <end position="267"/>
    </location>
</feature>
<dbReference type="InterPro" id="IPR051347">
    <property type="entry name" value="Circadian_clock_KaiC-rel"/>
</dbReference>
<dbReference type="AlphaFoldDB" id="A0A9X2FBD8"/>
<evidence type="ECO:0000313" key="9">
    <source>
        <dbReference type="EMBL" id="MCO6042951.1"/>
    </source>
</evidence>
<evidence type="ECO:0000256" key="4">
    <source>
        <dbReference type="ARBA" id="ARBA00022737"/>
    </source>
</evidence>
<keyword evidence="5" id="KW-0418">Kinase</keyword>
<dbReference type="NCBIfam" id="NF006799">
    <property type="entry name" value="PRK09302.1"/>
    <property type="match status" value="1"/>
</dbReference>
<keyword evidence="6" id="KW-0378">Hydrolase</keyword>
<keyword evidence="4" id="KW-0677">Repeat</keyword>
<name>A0A9X2FBD8_9BACT</name>
<comment type="caution">
    <text evidence="9">The sequence shown here is derived from an EMBL/GenBank/DDBJ whole genome shotgun (WGS) entry which is preliminary data.</text>
</comment>
<dbReference type="GO" id="GO:0005524">
    <property type="term" value="F:ATP binding"/>
    <property type="evidence" value="ECO:0007669"/>
    <property type="project" value="InterPro"/>
</dbReference>
<dbReference type="PROSITE" id="PS51146">
    <property type="entry name" value="KAIC"/>
    <property type="match status" value="2"/>
</dbReference>
<dbReference type="PRINTS" id="PR01874">
    <property type="entry name" value="DNAREPAIRADA"/>
</dbReference>
<evidence type="ECO:0000313" key="10">
    <source>
        <dbReference type="Proteomes" id="UP001155241"/>
    </source>
</evidence>
<organism evidence="9 10">
    <name type="scientific">Aeoliella straminimaris</name>
    <dbReference type="NCBI Taxonomy" id="2954799"/>
    <lineage>
        <taxon>Bacteria</taxon>
        <taxon>Pseudomonadati</taxon>
        <taxon>Planctomycetota</taxon>
        <taxon>Planctomycetia</taxon>
        <taxon>Pirellulales</taxon>
        <taxon>Lacipirellulaceae</taxon>
        <taxon>Aeoliella</taxon>
    </lineage>
</organism>
<feature type="domain" description="KaiC" evidence="8">
    <location>
        <begin position="268"/>
        <end position="499"/>
    </location>
</feature>
<accession>A0A9X2FBD8</accession>
<dbReference type="EMBL" id="JAMXLR010000015">
    <property type="protein sequence ID" value="MCO6042951.1"/>
    <property type="molecule type" value="Genomic_DNA"/>
</dbReference>
<dbReference type="SUPFAM" id="SSF52540">
    <property type="entry name" value="P-loop containing nucleoside triphosphate hydrolases"/>
    <property type="match status" value="2"/>
</dbReference>
<dbReference type="PANTHER" id="PTHR42926:SF1">
    <property type="entry name" value="CIRCADIAN CLOCK OSCILLATOR PROTEIN KAIC 1"/>
    <property type="match status" value="1"/>
</dbReference>
<dbReference type="InterPro" id="IPR014774">
    <property type="entry name" value="KaiC-like_dom"/>
</dbReference>
<dbReference type="Proteomes" id="UP001155241">
    <property type="component" value="Unassembled WGS sequence"/>
</dbReference>
<sequence>MSSQRSQHHLDFMASPPADQSPHPHAGYPPKVATGIAGLDDILLGGLPKGRTSLVRGGPGAGKTILALEFIYRGALEGEPGIFVTFEERADILRQNAWALGWDLEPLEQQGLLTIIQPDMPVRFVESGSFDIGGLLAILDGHVEKLAAKRIAVDAADVLLRLFRSYAQREEQLFALHYWLWEQSQTALLTLKSGHEEQASNDRLEYLADCVMHLDNRVAGQIATRRLRVIKYRGSGFLSNEFPCVITTGGIALMPITRSQLGRRIKGKVPTGIAKLDSLLEGGYLRSSCVLVGGSTGAGKTTIASQFALAACKRSERVLYVDFEESVDSLTSSMKSVGLDLQSAVDAGQLKVIATMPESAGVEEHLWYLFQAIDQFAPDHLVVDSISACNRMGSEEAAFDFLVRLLTHCRSTGTTCIYLNQTTPESASNSISGVGISSLVDALIVLEQDWPADEHRRRLLIIKSRGCRHSHAYHQFQITDHGIEIAETESRGSAQQEAGP</sequence>
<evidence type="ECO:0000256" key="3">
    <source>
        <dbReference type="ARBA" id="ARBA00022679"/>
    </source>
</evidence>
<dbReference type="PANTHER" id="PTHR42926">
    <property type="match status" value="1"/>
</dbReference>
<gene>
    <name evidence="9" type="primary">kaiC</name>
    <name evidence="9" type="ORF">NG895_03430</name>
</gene>
<evidence type="ECO:0000256" key="1">
    <source>
        <dbReference type="ARBA" id="ARBA00012513"/>
    </source>
</evidence>
<dbReference type="EC" id="2.7.11.1" evidence="1"/>
<reference evidence="9" key="1">
    <citation type="submission" date="2022-06" db="EMBL/GenBank/DDBJ databases">
        <title>Aeoliella straminimaris, a novel planctomycete from sediments.</title>
        <authorList>
            <person name="Vitorino I.R."/>
            <person name="Lage O.M."/>
        </authorList>
    </citation>
    <scope>NUCLEOTIDE SEQUENCE</scope>
    <source>
        <strain evidence="9">ICT_H6.2</strain>
    </source>
</reference>
<feature type="region of interest" description="Disordered" evidence="7">
    <location>
        <begin position="1"/>
        <end position="30"/>
    </location>
</feature>
<protein>
    <recommendedName>
        <fullName evidence="1">non-specific serine/threonine protein kinase</fullName>
        <ecNumber evidence="1">2.7.11.1</ecNumber>
    </recommendedName>
</protein>
<evidence type="ECO:0000259" key="8">
    <source>
        <dbReference type="PROSITE" id="PS51146"/>
    </source>
</evidence>
<dbReference type="PIRSF" id="PIRSF039117">
    <property type="entry name" value="KaiC"/>
    <property type="match status" value="1"/>
</dbReference>
<dbReference type="InterPro" id="IPR027417">
    <property type="entry name" value="P-loop_NTPase"/>
</dbReference>
<keyword evidence="10" id="KW-1185">Reference proteome</keyword>
<proteinExistence type="predicted"/>
<dbReference type="GO" id="GO:0016787">
    <property type="term" value="F:hydrolase activity"/>
    <property type="evidence" value="ECO:0007669"/>
    <property type="project" value="UniProtKB-KW"/>
</dbReference>
<evidence type="ECO:0000256" key="5">
    <source>
        <dbReference type="ARBA" id="ARBA00022777"/>
    </source>
</evidence>
<evidence type="ECO:0000256" key="7">
    <source>
        <dbReference type="SAM" id="MobiDB-lite"/>
    </source>
</evidence>
<dbReference type="Pfam" id="PF06745">
    <property type="entry name" value="ATPase"/>
    <property type="match status" value="2"/>
</dbReference>
<evidence type="ECO:0000256" key="6">
    <source>
        <dbReference type="ARBA" id="ARBA00022801"/>
    </source>
</evidence>
<keyword evidence="2" id="KW-0597">Phosphoprotein</keyword>
<dbReference type="GO" id="GO:0004674">
    <property type="term" value="F:protein serine/threonine kinase activity"/>
    <property type="evidence" value="ECO:0007669"/>
    <property type="project" value="UniProtKB-EC"/>
</dbReference>
<dbReference type="InterPro" id="IPR030665">
    <property type="entry name" value="KaiC"/>
</dbReference>
<evidence type="ECO:0000256" key="2">
    <source>
        <dbReference type="ARBA" id="ARBA00022553"/>
    </source>
</evidence>
<dbReference type="Gene3D" id="3.40.50.300">
    <property type="entry name" value="P-loop containing nucleotide triphosphate hydrolases"/>
    <property type="match status" value="2"/>
</dbReference>
<dbReference type="InterPro" id="IPR010624">
    <property type="entry name" value="KaiC_dom"/>
</dbReference>